<sequence length="40" mass="4171">MGRAPPGAARARCARMGETKVRDGASAARLARQGKTDSLE</sequence>
<feature type="compositionally biased region" description="Low complexity" evidence="1">
    <location>
        <begin position="1"/>
        <end position="11"/>
    </location>
</feature>
<dbReference type="AlphaFoldDB" id="A0AAW9D0V3"/>
<feature type="region of interest" description="Disordered" evidence="1">
    <location>
        <begin position="1"/>
        <end position="40"/>
    </location>
</feature>
<dbReference type="Proteomes" id="UP001272137">
    <property type="component" value="Unassembled WGS sequence"/>
</dbReference>
<gene>
    <name evidence="2" type="ORF">C7S16_1057</name>
</gene>
<evidence type="ECO:0000313" key="3">
    <source>
        <dbReference type="Proteomes" id="UP001272137"/>
    </source>
</evidence>
<name>A0AAW9D0V3_BURTH</name>
<organism evidence="2 3">
    <name type="scientific">Burkholderia thailandensis</name>
    <dbReference type="NCBI Taxonomy" id="57975"/>
    <lineage>
        <taxon>Bacteria</taxon>
        <taxon>Pseudomonadati</taxon>
        <taxon>Pseudomonadota</taxon>
        <taxon>Betaproteobacteria</taxon>
        <taxon>Burkholderiales</taxon>
        <taxon>Burkholderiaceae</taxon>
        <taxon>Burkholderia</taxon>
        <taxon>pseudomallei group</taxon>
    </lineage>
</organism>
<evidence type="ECO:0000256" key="1">
    <source>
        <dbReference type="SAM" id="MobiDB-lite"/>
    </source>
</evidence>
<comment type="caution">
    <text evidence="2">The sequence shown here is derived from an EMBL/GenBank/DDBJ whole genome shotgun (WGS) entry which is preliminary data.</text>
</comment>
<dbReference type="EMBL" id="QXCT01000002">
    <property type="protein sequence ID" value="MDW9256447.1"/>
    <property type="molecule type" value="Genomic_DNA"/>
</dbReference>
<accession>A0AAW9D0V3</accession>
<protein>
    <submittedName>
        <fullName evidence="2">Uncharacterized protein</fullName>
    </submittedName>
</protein>
<reference evidence="2" key="1">
    <citation type="submission" date="2018-08" db="EMBL/GenBank/DDBJ databases">
        <title>Identification of Burkholderia cepacia strains that express a Burkholderia pseudomallei-like capsular polysaccharide.</title>
        <authorList>
            <person name="Burtnick M.N."/>
            <person name="Vongsouvath M."/>
            <person name="Newton P."/>
            <person name="Wuthiekanun V."/>
            <person name="Limmathurotsakul D."/>
            <person name="Brett P.J."/>
            <person name="Chantratita N."/>
            <person name="Dance D.A."/>
        </authorList>
    </citation>
    <scope>NUCLEOTIDE SEQUENCE</scope>
    <source>
        <strain evidence="2">SBXCC001</strain>
    </source>
</reference>
<evidence type="ECO:0000313" key="2">
    <source>
        <dbReference type="EMBL" id="MDW9256447.1"/>
    </source>
</evidence>
<proteinExistence type="predicted"/>